<dbReference type="RefSeq" id="WP_268076760.1">
    <property type="nucleotide sequence ID" value="NZ_CP109967.1"/>
</dbReference>
<accession>A0ABY7AR65</accession>
<evidence type="ECO:0000313" key="4">
    <source>
        <dbReference type="Proteomes" id="UP001163726"/>
    </source>
</evidence>
<keyword evidence="4" id="KW-1185">Reference proteome</keyword>
<dbReference type="EMBL" id="CP109967">
    <property type="protein sequence ID" value="WAJ72043.1"/>
    <property type="molecule type" value="Genomic_DNA"/>
</dbReference>
<feature type="domain" description="3-keto-alpha-glucoside-1,2-lyase/3-keto-2-hydroxy-glucal hydratase" evidence="2">
    <location>
        <begin position="51"/>
        <end position="244"/>
    </location>
</feature>
<feature type="chain" id="PRO_5046526302" evidence="1">
    <location>
        <begin position="22"/>
        <end position="258"/>
    </location>
</feature>
<organism evidence="3 4">
    <name type="scientific">Catenovulum adriaticum</name>
    <dbReference type="NCBI Taxonomy" id="2984846"/>
    <lineage>
        <taxon>Bacteria</taxon>
        <taxon>Pseudomonadati</taxon>
        <taxon>Pseudomonadota</taxon>
        <taxon>Gammaproteobacteria</taxon>
        <taxon>Alteromonadales</taxon>
        <taxon>Alteromonadaceae</taxon>
        <taxon>Catenovulum</taxon>
    </lineage>
</organism>
<evidence type="ECO:0000259" key="2">
    <source>
        <dbReference type="Pfam" id="PF06439"/>
    </source>
</evidence>
<dbReference type="InterPro" id="IPR010496">
    <property type="entry name" value="AL/BT2_dom"/>
</dbReference>
<dbReference type="Gene3D" id="2.60.120.560">
    <property type="entry name" value="Exo-inulinase, domain 1"/>
    <property type="match status" value="1"/>
</dbReference>
<keyword evidence="3" id="KW-0614">Plasmid</keyword>
<dbReference type="Pfam" id="PF06439">
    <property type="entry name" value="3keto-disac_hyd"/>
    <property type="match status" value="1"/>
</dbReference>
<name>A0ABY7AR65_9ALTE</name>
<protein>
    <submittedName>
        <fullName evidence="3">DUF1080 domain-containing protein</fullName>
    </submittedName>
</protein>
<proteinExistence type="predicted"/>
<gene>
    <name evidence="3" type="ORF">OLW01_17310</name>
</gene>
<sequence length="258" mass="28717">MKKIYQSCLLLSSLASTALIAQNNNLPAPGLTEFWKPVPKVVTPTPVPSDAVVLFDGTNLDQWQHKDGSAVKWTMKNGAITVKPKTGPIVTKQKFCDVQLHIEWRSPEFTPNKTGQNAGNSGIFLQGRYEVQVLNSYNNPTYSNGQAGSIYKQSIPLVNASKPPMQWQEYDIIFNAPKYNKAGDLTDKAHVTVLHNGVLVQNHTEIQGPTVYRGKPSYPSAYECAPLLLQDHSELVSYRNIWIRPISKNILTGMKPKK</sequence>
<keyword evidence="1" id="KW-0732">Signal</keyword>
<reference evidence="3" key="1">
    <citation type="submission" date="2022-10" db="EMBL/GenBank/DDBJ databases">
        <title>Catenovulum adriacola sp. nov. isolated in the Harbour of Susak.</title>
        <authorList>
            <person name="Schoch T."/>
            <person name="Reich S.J."/>
            <person name="Stoeferle S."/>
            <person name="Flaiz M."/>
            <person name="Kazda M."/>
            <person name="Riedel C.U."/>
            <person name="Duerre P."/>
        </authorList>
    </citation>
    <scope>NUCLEOTIDE SEQUENCE</scope>
    <source>
        <strain evidence="3">TS8</strain>
        <plasmid evidence="3">pCadTS8_2</plasmid>
    </source>
</reference>
<evidence type="ECO:0000313" key="3">
    <source>
        <dbReference type="EMBL" id="WAJ72043.1"/>
    </source>
</evidence>
<feature type="signal peptide" evidence="1">
    <location>
        <begin position="1"/>
        <end position="21"/>
    </location>
</feature>
<geneLocation type="plasmid" evidence="3 4">
    <name>pCadTS8_2</name>
</geneLocation>
<evidence type="ECO:0000256" key="1">
    <source>
        <dbReference type="SAM" id="SignalP"/>
    </source>
</evidence>
<dbReference type="Proteomes" id="UP001163726">
    <property type="component" value="Plasmid pCadTS8_2"/>
</dbReference>